<accession>A0AAV7RBQ5</accession>
<proteinExistence type="predicted"/>
<gene>
    <name evidence="2" type="ORF">NDU88_001592</name>
</gene>
<feature type="region of interest" description="Disordered" evidence="1">
    <location>
        <begin position="198"/>
        <end position="223"/>
    </location>
</feature>
<reference evidence="2" key="1">
    <citation type="journal article" date="2022" name="bioRxiv">
        <title>Sequencing and chromosome-scale assembly of the giantPleurodeles waltlgenome.</title>
        <authorList>
            <person name="Brown T."/>
            <person name="Elewa A."/>
            <person name="Iarovenko S."/>
            <person name="Subramanian E."/>
            <person name="Araus A.J."/>
            <person name="Petzold A."/>
            <person name="Susuki M."/>
            <person name="Suzuki K.-i.T."/>
            <person name="Hayashi T."/>
            <person name="Toyoda A."/>
            <person name="Oliveira C."/>
            <person name="Osipova E."/>
            <person name="Leigh N.D."/>
            <person name="Simon A."/>
            <person name="Yun M.H."/>
        </authorList>
    </citation>
    <scope>NUCLEOTIDE SEQUENCE</scope>
    <source>
        <strain evidence="2">20211129_DDA</strain>
        <tissue evidence="2">Liver</tissue>
    </source>
</reference>
<evidence type="ECO:0000313" key="2">
    <source>
        <dbReference type="EMBL" id="KAJ1148766.1"/>
    </source>
</evidence>
<evidence type="ECO:0000256" key="1">
    <source>
        <dbReference type="SAM" id="MobiDB-lite"/>
    </source>
</evidence>
<comment type="caution">
    <text evidence="2">The sequence shown here is derived from an EMBL/GenBank/DDBJ whole genome shotgun (WGS) entry which is preliminary data.</text>
</comment>
<organism evidence="2 3">
    <name type="scientific">Pleurodeles waltl</name>
    <name type="common">Iberian ribbed newt</name>
    <dbReference type="NCBI Taxonomy" id="8319"/>
    <lineage>
        <taxon>Eukaryota</taxon>
        <taxon>Metazoa</taxon>
        <taxon>Chordata</taxon>
        <taxon>Craniata</taxon>
        <taxon>Vertebrata</taxon>
        <taxon>Euteleostomi</taxon>
        <taxon>Amphibia</taxon>
        <taxon>Batrachia</taxon>
        <taxon>Caudata</taxon>
        <taxon>Salamandroidea</taxon>
        <taxon>Salamandridae</taxon>
        <taxon>Pleurodelinae</taxon>
        <taxon>Pleurodeles</taxon>
    </lineage>
</organism>
<evidence type="ECO:0000313" key="3">
    <source>
        <dbReference type="Proteomes" id="UP001066276"/>
    </source>
</evidence>
<dbReference type="EMBL" id="JANPWB010000009">
    <property type="protein sequence ID" value="KAJ1148766.1"/>
    <property type="molecule type" value="Genomic_DNA"/>
</dbReference>
<dbReference type="Proteomes" id="UP001066276">
    <property type="component" value="Chromosome 5"/>
</dbReference>
<sequence>MWRGAGEVYKGVCGLRLDKCRRKAHLIFPFTLTPFRVPVFNFPSYRYTTPVAGSDFPSPRGTAWHPVRPLPVSGGAGREVLQPPPRARVFKEFSLLQQAAMGGAQRRGGSAPQQRCRSAEQTRAQCPSPAPLAGPGLLLHGLWLRRGSVSRRQAPGGVSLLRAASAWAADAAAESTAWWAAQRLNGARELRCVDAAARSSPGHLDVRRPTPSEEVMAPQTGCL</sequence>
<dbReference type="AlphaFoldDB" id="A0AAV7RBQ5"/>
<keyword evidence="3" id="KW-1185">Reference proteome</keyword>
<name>A0AAV7RBQ5_PLEWA</name>
<protein>
    <submittedName>
        <fullName evidence="2">Uncharacterized protein</fullName>
    </submittedName>
</protein>